<dbReference type="InterPro" id="IPR039931">
    <property type="entry name" value="EEIG1/2-like"/>
</dbReference>
<feature type="compositionally biased region" description="Basic and acidic residues" evidence="2">
    <location>
        <begin position="457"/>
        <end position="466"/>
    </location>
</feature>
<dbReference type="Proteomes" id="UP001378592">
    <property type="component" value="Unassembled WGS sequence"/>
</dbReference>
<proteinExistence type="inferred from homology"/>
<sequence>MAFMMKKKKYKFQVEICVEELTAVPFVNAVLFAKVRLLDGGSFSETSSREWVQEHAVRWGAHFQFVCKMSANASTGVLDPCILRVSVRKELKGGRSFQKLGFTDLNLAEFAGAGKTTRRCLLEGYDTRHRQDNSMLRLAIGMNMLSGDILFKVPSPSLKHKTVAPASDETTERRDDFSSGSLAGSIASGSSGFGSLPKKRPPLFSSDLVSGPGLGLTDTGELATTSGNVVVGLAIEGHQPGLGTDGDEAHELGHSRNSSNTSQMSRASGYSSLNSQSQHSRQSSSGDSGHIRSPSWPVWAPRLLPLPSSATPSPVTRHRSQVPSATPVSTAASTRPPAGMLLSPTACALRCLPPWASPRAAPRAFSSPGMLSPAVASSSPIHAEAYISCHDTRRSQHHHRKLFESNSKLPTVATSPDDQPEESDLLSLPPPPPVATIQRRSSTVNPSSGSGLSETGSLDRAKAALERRKKAVGGDDGTTGGGGRVEVTRPNPDSLIDELLRATNLEQPDDLAETSGLKLFIAKDGTTTLGSHEVKSQLGAGLLKQVVMDSDNR</sequence>
<comment type="similarity">
    <text evidence="1">Belongs to the EEIG family.</text>
</comment>
<dbReference type="AlphaFoldDB" id="A0AAN9Z3Y4"/>
<feature type="compositionally biased region" description="Low complexity" evidence="2">
    <location>
        <begin position="268"/>
        <end position="288"/>
    </location>
</feature>
<comment type="caution">
    <text evidence="4">The sequence shown here is derived from an EMBL/GenBank/DDBJ whole genome shotgun (WGS) entry which is preliminary data.</text>
</comment>
<feature type="region of interest" description="Disordered" evidence="2">
    <location>
        <begin position="309"/>
        <end position="337"/>
    </location>
</feature>
<dbReference type="PANTHER" id="PTHR21456:SF1">
    <property type="entry name" value="C2 NT-TYPE DOMAIN-CONTAINING PROTEIN"/>
    <property type="match status" value="1"/>
</dbReference>
<gene>
    <name evidence="4" type="ORF">R5R35_008398</name>
</gene>
<feature type="compositionally biased region" description="Low complexity" evidence="2">
    <location>
        <begin position="447"/>
        <end position="456"/>
    </location>
</feature>
<feature type="compositionally biased region" description="Polar residues" evidence="2">
    <location>
        <begin position="321"/>
        <end position="333"/>
    </location>
</feature>
<feature type="compositionally biased region" description="Polar residues" evidence="2">
    <location>
        <begin position="404"/>
        <end position="417"/>
    </location>
</feature>
<feature type="region of interest" description="Disordered" evidence="2">
    <location>
        <begin position="160"/>
        <end position="181"/>
    </location>
</feature>
<feature type="region of interest" description="Disordered" evidence="2">
    <location>
        <begin position="237"/>
        <end position="292"/>
    </location>
</feature>
<organism evidence="4 5">
    <name type="scientific">Gryllus longicercus</name>
    <dbReference type="NCBI Taxonomy" id="2509291"/>
    <lineage>
        <taxon>Eukaryota</taxon>
        <taxon>Metazoa</taxon>
        <taxon>Ecdysozoa</taxon>
        <taxon>Arthropoda</taxon>
        <taxon>Hexapoda</taxon>
        <taxon>Insecta</taxon>
        <taxon>Pterygota</taxon>
        <taxon>Neoptera</taxon>
        <taxon>Polyneoptera</taxon>
        <taxon>Orthoptera</taxon>
        <taxon>Ensifera</taxon>
        <taxon>Gryllidea</taxon>
        <taxon>Grylloidea</taxon>
        <taxon>Gryllidae</taxon>
        <taxon>Gryllinae</taxon>
        <taxon>Gryllus</taxon>
    </lineage>
</organism>
<feature type="compositionally biased region" description="Polar residues" evidence="2">
    <location>
        <begin position="255"/>
        <end position="266"/>
    </location>
</feature>
<name>A0AAN9Z3Y4_9ORTH</name>
<feature type="domain" description="C2 NT-type" evidence="3">
    <location>
        <begin position="2"/>
        <end position="144"/>
    </location>
</feature>
<keyword evidence="5" id="KW-1185">Reference proteome</keyword>
<dbReference type="PANTHER" id="PTHR21456">
    <property type="entry name" value="FAMILY WITH SEQUENCE SIMILARITY 102"/>
    <property type="match status" value="1"/>
</dbReference>
<dbReference type="Pfam" id="PF10358">
    <property type="entry name" value="NT-C2"/>
    <property type="match status" value="1"/>
</dbReference>
<evidence type="ECO:0000256" key="2">
    <source>
        <dbReference type="SAM" id="MobiDB-lite"/>
    </source>
</evidence>
<feature type="compositionally biased region" description="Gly residues" evidence="2">
    <location>
        <begin position="474"/>
        <end position="484"/>
    </location>
</feature>
<evidence type="ECO:0000256" key="1">
    <source>
        <dbReference type="ARBA" id="ARBA00034780"/>
    </source>
</evidence>
<evidence type="ECO:0000313" key="5">
    <source>
        <dbReference type="Proteomes" id="UP001378592"/>
    </source>
</evidence>
<accession>A0AAN9Z3Y4</accession>
<dbReference type="InterPro" id="IPR019448">
    <property type="entry name" value="NT-C2"/>
</dbReference>
<reference evidence="4 5" key="1">
    <citation type="submission" date="2024-03" db="EMBL/GenBank/DDBJ databases">
        <title>The genome assembly and annotation of the cricket Gryllus longicercus Weissman &amp; Gray.</title>
        <authorList>
            <person name="Szrajer S."/>
            <person name="Gray D."/>
            <person name="Ylla G."/>
        </authorList>
    </citation>
    <scope>NUCLEOTIDE SEQUENCE [LARGE SCALE GENOMIC DNA]</scope>
    <source>
        <strain evidence="4">DAG 2021-001</strain>
        <tissue evidence="4">Whole body minus gut</tissue>
    </source>
</reference>
<evidence type="ECO:0000259" key="3">
    <source>
        <dbReference type="PROSITE" id="PS51840"/>
    </source>
</evidence>
<feature type="region of interest" description="Disordered" evidence="2">
    <location>
        <begin position="397"/>
        <end position="491"/>
    </location>
</feature>
<evidence type="ECO:0000313" key="4">
    <source>
        <dbReference type="EMBL" id="KAK7867223.1"/>
    </source>
</evidence>
<dbReference type="EMBL" id="JAZDUA010000125">
    <property type="protein sequence ID" value="KAK7867223.1"/>
    <property type="molecule type" value="Genomic_DNA"/>
</dbReference>
<dbReference type="PROSITE" id="PS51840">
    <property type="entry name" value="C2_NT"/>
    <property type="match status" value="1"/>
</dbReference>
<protein>
    <recommendedName>
        <fullName evidence="3">C2 NT-type domain-containing protein</fullName>
    </recommendedName>
</protein>